<dbReference type="PANTHER" id="PTHR43000">
    <property type="entry name" value="DTDP-D-GLUCOSE 4,6-DEHYDRATASE-RELATED"/>
    <property type="match status" value="1"/>
</dbReference>
<protein>
    <submittedName>
        <fullName evidence="2">CDP-glucose 4,6-dehydratase</fullName>
    </submittedName>
</protein>
<evidence type="ECO:0000259" key="1">
    <source>
        <dbReference type="Pfam" id="PF16363"/>
    </source>
</evidence>
<dbReference type="SUPFAM" id="SSF51735">
    <property type="entry name" value="NAD(P)-binding Rossmann-fold domains"/>
    <property type="match status" value="1"/>
</dbReference>
<dbReference type="OrthoDB" id="9779041at2"/>
<name>A0A562TJW3_9SPHI</name>
<dbReference type="InterPro" id="IPR016040">
    <property type="entry name" value="NAD(P)-bd_dom"/>
</dbReference>
<dbReference type="Gene3D" id="3.40.50.720">
    <property type="entry name" value="NAD(P)-binding Rossmann-like Domain"/>
    <property type="match status" value="1"/>
</dbReference>
<evidence type="ECO:0000313" key="2">
    <source>
        <dbReference type="EMBL" id="TWI93807.1"/>
    </source>
</evidence>
<dbReference type="NCBIfam" id="TIGR02622">
    <property type="entry name" value="CDP_4_6_dhtase"/>
    <property type="match status" value="1"/>
</dbReference>
<dbReference type="AlphaFoldDB" id="A0A562TJW3"/>
<organism evidence="2 3">
    <name type="scientific">Mucilaginibacter frigoritolerans</name>
    <dbReference type="NCBI Taxonomy" id="652788"/>
    <lineage>
        <taxon>Bacteria</taxon>
        <taxon>Pseudomonadati</taxon>
        <taxon>Bacteroidota</taxon>
        <taxon>Sphingobacteriia</taxon>
        <taxon>Sphingobacteriales</taxon>
        <taxon>Sphingobacteriaceae</taxon>
        <taxon>Mucilaginibacter</taxon>
    </lineage>
</organism>
<evidence type="ECO:0000313" key="3">
    <source>
        <dbReference type="Proteomes" id="UP000317010"/>
    </source>
</evidence>
<feature type="domain" description="NAD(P)-binding" evidence="1">
    <location>
        <begin position="13"/>
        <end position="323"/>
    </location>
</feature>
<dbReference type="InterPro" id="IPR036291">
    <property type="entry name" value="NAD(P)-bd_dom_sf"/>
</dbReference>
<accession>A0A562TJW3</accession>
<dbReference type="EMBL" id="VLLI01000025">
    <property type="protein sequence ID" value="TWI93807.1"/>
    <property type="molecule type" value="Genomic_DNA"/>
</dbReference>
<proteinExistence type="predicted"/>
<dbReference type="RefSeq" id="WP_144916870.1">
    <property type="nucleotide sequence ID" value="NZ_VLLI01000025.1"/>
</dbReference>
<reference evidence="2 3" key="1">
    <citation type="submission" date="2019-07" db="EMBL/GenBank/DDBJ databases">
        <title>Genomic Encyclopedia of Archaeal and Bacterial Type Strains, Phase II (KMG-II): from individual species to whole genera.</title>
        <authorList>
            <person name="Goeker M."/>
        </authorList>
    </citation>
    <scope>NUCLEOTIDE SEQUENCE [LARGE SCALE GENOMIC DNA]</scope>
    <source>
        <strain evidence="2 3">ATCC BAA-1854</strain>
    </source>
</reference>
<dbReference type="InterPro" id="IPR013445">
    <property type="entry name" value="CDP_4_6_deHydtase"/>
</dbReference>
<dbReference type="Pfam" id="PF16363">
    <property type="entry name" value="GDP_Man_Dehyd"/>
    <property type="match status" value="1"/>
</dbReference>
<comment type="caution">
    <text evidence="2">The sequence shown here is derived from an EMBL/GenBank/DDBJ whole genome shotgun (WGS) entry which is preliminary data.</text>
</comment>
<dbReference type="Gene3D" id="3.90.25.10">
    <property type="entry name" value="UDP-galactose 4-epimerase, domain 1"/>
    <property type="match status" value="1"/>
</dbReference>
<dbReference type="Proteomes" id="UP000317010">
    <property type="component" value="Unassembled WGS sequence"/>
</dbReference>
<gene>
    <name evidence="2" type="ORF">JN11_04928</name>
</gene>
<sequence>MNFCNCYKGKKVLITGHTGFKGSWLAIWLKYLGADVYGYALPPNSEQDNFVSCNLKDEINHFEGDVRDGEKLKEYFKQIQPEFAFHLAAQPLVLYSYQNPVSTFETNLMGTVNFFEAVRQTSSVKVAINVTSDKCYDNKEWVWGYRENDPMGGKDPYSASKGCSELITASYINSFFKNDDSCLVASARAGNVIGGGDWAMDRILPDYFRSVKDNKKLLLRNPYSTRPWQHVLEPLSGYLHLGSTLLLKGRSFIGGWNFGPIDTNNYSVKDLIDKILLKDNKGGYIIPDQIEKLHEAVLLKLDVSKAVNLLNWEPVLNFDETVSFTVSGYQDDLYHTDNILDQRIKQIKLYTFKAKEKSIIWAT</sequence>
<keyword evidence="3" id="KW-1185">Reference proteome</keyword>